<feature type="domain" description="Reverse transcriptase" evidence="2">
    <location>
        <begin position="50"/>
        <end position="283"/>
    </location>
</feature>
<evidence type="ECO:0000313" key="3">
    <source>
        <dbReference type="EMBL" id="PQJ29113.1"/>
    </source>
</evidence>
<evidence type="ECO:0000256" key="1">
    <source>
        <dbReference type="ARBA" id="ARBA00034120"/>
    </source>
</evidence>
<organism evidence="3 4">
    <name type="scientific">Rubritalea profundi</name>
    <dbReference type="NCBI Taxonomy" id="1658618"/>
    <lineage>
        <taxon>Bacteria</taxon>
        <taxon>Pseudomonadati</taxon>
        <taxon>Verrucomicrobiota</taxon>
        <taxon>Verrucomicrobiia</taxon>
        <taxon>Verrucomicrobiales</taxon>
        <taxon>Rubritaleaceae</taxon>
        <taxon>Rubritalea</taxon>
    </lineage>
</organism>
<evidence type="ECO:0000259" key="2">
    <source>
        <dbReference type="PROSITE" id="PS50878"/>
    </source>
</evidence>
<reference evidence="3 4" key="1">
    <citation type="submission" date="2016-12" db="EMBL/GenBank/DDBJ databases">
        <title>Study of bacterial adaptation to deep sea.</title>
        <authorList>
            <person name="Song J."/>
            <person name="Yoshizawa S."/>
            <person name="Kogure K."/>
        </authorList>
    </citation>
    <scope>NUCLEOTIDE SEQUENCE [LARGE SCALE GENOMIC DNA]</scope>
    <source>
        <strain evidence="3 4">SAORIC-165</strain>
    </source>
</reference>
<dbReference type="EMBL" id="MQWA01000001">
    <property type="protein sequence ID" value="PQJ29113.1"/>
    <property type="molecule type" value="Genomic_DNA"/>
</dbReference>
<dbReference type="Proteomes" id="UP000239907">
    <property type="component" value="Unassembled WGS sequence"/>
</dbReference>
<proteinExistence type="inferred from homology"/>
<comment type="similarity">
    <text evidence="1">Belongs to the bacterial reverse transcriptase family.</text>
</comment>
<dbReference type="PROSITE" id="PS50878">
    <property type="entry name" value="RT_POL"/>
    <property type="match status" value="1"/>
</dbReference>
<dbReference type="AlphaFoldDB" id="A0A2S7U4L1"/>
<keyword evidence="4" id="KW-1185">Reference proteome</keyword>
<comment type="caution">
    <text evidence="3">The sequence shown here is derived from an EMBL/GenBank/DDBJ whole genome shotgun (WGS) entry which is preliminary data.</text>
</comment>
<dbReference type="PANTHER" id="PTHR34047">
    <property type="entry name" value="NUCLEAR INTRON MATURASE 1, MITOCHONDRIAL-RELATED"/>
    <property type="match status" value="1"/>
</dbReference>
<dbReference type="CDD" id="cd01651">
    <property type="entry name" value="RT_G2_intron"/>
    <property type="match status" value="1"/>
</dbReference>
<name>A0A2S7U4L1_9BACT</name>
<gene>
    <name evidence="3" type="ORF">BSZ32_11835</name>
</gene>
<dbReference type="RefSeq" id="WP_165788809.1">
    <property type="nucleotide sequence ID" value="NZ_MQWA01000001.1"/>
</dbReference>
<sequence length="346" mass="40064">MKRHKHLWNQVASLNNLVAAAQAAMSGKRTGASGAAFSNVWETEVVKLERELRTGEYRPGEYHYFEILEPKRRMIAAAPFRDRVVHHALVRVLEPLFDPRFIEDSYACRTGKGTHAGMRRALFFSKRYAWVLKCDIRKYFPSIRHDLLLSKLERVVGDKQVLNLIALIVGSHSETVTQEWRKNGNLFDVKAVRWGLPIGNLTSQFFANIYMDAFDHYVKQGIRVKGYVRYVDDFLLFGEDRAELRRIGERCHKYLEGEGLVIHPDKYRMCRTADGVDFCGFVLRADGRVKVRSAGVRRFQRRLKQMRYEVSHGDLGWKEVGVSVRSWIAHAEHAQSWRLRSRILGG</sequence>
<dbReference type="InterPro" id="IPR051083">
    <property type="entry name" value="GrpII_Intron_Splice-Mob/Def"/>
</dbReference>
<dbReference type="InterPro" id="IPR043502">
    <property type="entry name" value="DNA/RNA_pol_sf"/>
</dbReference>
<dbReference type="Gene3D" id="3.30.70.270">
    <property type="match status" value="1"/>
</dbReference>
<dbReference type="InterPro" id="IPR000477">
    <property type="entry name" value="RT_dom"/>
</dbReference>
<dbReference type="PANTHER" id="PTHR34047:SF8">
    <property type="entry name" value="PROTEIN YKFC"/>
    <property type="match status" value="1"/>
</dbReference>
<evidence type="ECO:0000313" key="4">
    <source>
        <dbReference type="Proteomes" id="UP000239907"/>
    </source>
</evidence>
<dbReference type="Pfam" id="PF00078">
    <property type="entry name" value="RVT_1"/>
    <property type="match status" value="1"/>
</dbReference>
<protein>
    <recommendedName>
        <fullName evidence="2">Reverse transcriptase domain-containing protein</fullName>
    </recommendedName>
</protein>
<dbReference type="InterPro" id="IPR043128">
    <property type="entry name" value="Rev_trsase/Diguanyl_cyclase"/>
</dbReference>
<dbReference type="SUPFAM" id="SSF56672">
    <property type="entry name" value="DNA/RNA polymerases"/>
    <property type="match status" value="1"/>
</dbReference>
<accession>A0A2S7U4L1</accession>